<comment type="subcellular location">
    <subcellularLocation>
        <location evidence="1">Membrane</location>
        <topology evidence="1">Multi-pass membrane protein</topology>
    </subcellularLocation>
</comment>
<evidence type="ECO:0000256" key="9">
    <source>
        <dbReference type="SAM" id="Phobius"/>
    </source>
</evidence>
<dbReference type="InterPro" id="IPR020966">
    <property type="entry name" value="ALMT"/>
</dbReference>
<name>A0ABQ7WV01_SOLTU</name>
<reference evidence="10 11" key="1">
    <citation type="journal article" date="2021" name="bioRxiv">
        <title>Chromosome-scale and haplotype-resolved genome assembly of a tetraploid potato cultivar.</title>
        <authorList>
            <person name="Sun H."/>
            <person name="Jiao W.-B."/>
            <person name="Krause K."/>
            <person name="Campoy J.A."/>
            <person name="Goel M."/>
            <person name="Folz-Donahue K."/>
            <person name="Kukat C."/>
            <person name="Huettel B."/>
            <person name="Schneeberger K."/>
        </authorList>
    </citation>
    <scope>NUCLEOTIDE SEQUENCE [LARGE SCALE GENOMIC DNA]</scope>
    <source>
        <strain evidence="10">SolTubOtavaFocal</strain>
        <tissue evidence="10">Leaves</tissue>
    </source>
</reference>
<keyword evidence="4 9" id="KW-0812">Transmembrane</keyword>
<evidence type="ECO:0000256" key="8">
    <source>
        <dbReference type="ARBA" id="ARBA00023303"/>
    </source>
</evidence>
<evidence type="ECO:0008006" key="12">
    <source>
        <dbReference type="Google" id="ProtNLM"/>
    </source>
</evidence>
<feature type="transmembrane region" description="Helical" evidence="9">
    <location>
        <begin position="50"/>
        <end position="68"/>
    </location>
</feature>
<accession>A0ABQ7WV01</accession>
<dbReference type="EMBL" id="JAIVGD010000001">
    <property type="protein sequence ID" value="KAH0784081.1"/>
    <property type="molecule type" value="Genomic_DNA"/>
</dbReference>
<keyword evidence="7 9" id="KW-0472">Membrane</keyword>
<gene>
    <name evidence="10" type="ORF">KY290_003679</name>
</gene>
<evidence type="ECO:0000256" key="5">
    <source>
        <dbReference type="ARBA" id="ARBA00022989"/>
    </source>
</evidence>
<keyword evidence="6" id="KW-0406">Ion transport</keyword>
<comment type="caution">
    <text evidence="10">The sequence shown here is derived from an EMBL/GenBank/DDBJ whole genome shotgun (WGS) entry which is preliminary data.</text>
</comment>
<comment type="similarity">
    <text evidence="2">Belongs to the aromatic acid exporter (TC 2.A.85) family.</text>
</comment>
<dbReference type="Pfam" id="PF11744">
    <property type="entry name" value="ALMT"/>
    <property type="match status" value="1"/>
</dbReference>
<feature type="transmembrane region" description="Helical" evidence="9">
    <location>
        <begin position="160"/>
        <end position="180"/>
    </location>
</feature>
<evidence type="ECO:0000256" key="4">
    <source>
        <dbReference type="ARBA" id="ARBA00022692"/>
    </source>
</evidence>
<evidence type="ECO:0000256" key="2">
    <source>
        <dbReference type="ARBA" id="ARBA00007079"/>
    </source>
</evidence>
<protein>
    <recommendedName>
        <fullName evidence="12">Aluminum-activated malate transporter</fullName>
    </recommendedName>
</protein>
<evidence type="ECO:0000256" key="6">
    <source>
        <dbReference type="ARBA" id="ARBA00023065"/>
    </source>
</evidence>
<dbReference type="PANTHER" id="PTHR31086">
    <property type="entry name" value="ALUMINUM-ACTIVATED MALATE TRANSPORTER 10"/>
    <property type="match status" value="1"/>
</dbReference>
<evidence type="ECO:0000256" key="3">
    <source>
        <dbReference type="ARBA" id="ARBA00022448"/>
    </source>
</evidence>
<keyword evidence="8" id="KW-0407">Ion channel</keyword>
<keyword evidence="5 9" id="KW-1133">Transmembrane helix</keyword>
<sequence>MEIDSTNEENLSVFTKWWNKIKDFPRKFQIKIGKIAKNTKQIGKDDPRKIWHAFKVGLALTLVSLFYYTEPLFHNFDEPVMWAVLTVVVTFEFTAGATISKSINRGIGTALAGAFGLGAKYLAELIGREGPNPIVLGVLVFIVGALGTFTRFYPHIKRRYDYGTMIFVLTFCLVAVSGYRSENIFQLAHRRISTILVGVFTVMIISMIIRPVWAGEDLHKLASTNLEKLATYLEGFGSEYFHMSEIKSVEGNNNNEKGFHEAFLSILGSKAIEESLANLALWEPPHGAFKFNHPWKQYLKIGNLVRKCACHLLALSSHINSKSQAPNEFERRTEEACKKMIMESKKALKELALSIKTMAQPISSIRNTKNVIDDLKLTLGISKTFFRYDESRVMDCVPTASIMSLLISVTKCVDEISEAIEELSSKARFEKKSLLPATTSRSHRSQILHRGTVNPIVEDEVDGGDFVKIEIGDNVESKGKVVVEEVNPIVEDDVDGGDFVTIEIGDNVESKGKVVVEEVNQMSNQINAKKEESFVIWIHGSTAMAIVEEMKTPKKIRDFMDLVDIKLYNSTQFFESTEGVLTSLEGVNQVSNPLAVTEGEPVVIGIRGNTTTTKVEEMEMTEKKVELTYLADIKFDNSIQFLESILMTVTTTVEEMKTAEKKETL</sequence>
<evidence type="ECO:0000256" key="1">
    <source>
        <dbReference type="ARBA" id="ARBA00004141"/>
    </source>
</evidence>
<feature type="transmembrane region" description="Helical" evidence="9">
    <location>
        <begin position="134"/>
        <end position="153"/>
    </location>
</feature>
<proteinExistence type="inferred from homology"/>
<feature type="transmembrane region" description="Helical" evidence="9">
    <location>
        <begin position="80"/>
        <end position="99"/>
    </location>
</feature>
<dbReference type="Proteomes" id="UP000826656">
    <property type="component" value="Unassembled WGS sequence"/>
</dbReference>
<keyword evidence="3" id="KW-0813">Transport</keyword>
<keyword evidence="11" id="KW-1185">Reference proteome</keyword>
<evidence type="ECO:0000313" key="10">
    <source>
        <dbReference type="EMBL" id="KAH0784081.1"/>
    </source>
</evidence>
<evidence type="ECO:0000313" key="11">
    <source>
        <dbReference type="Proteomes" id="UP000826656"/>
    </source>
</evidence>
<evidence type="ECO:0000256" key="7">
    <source>
        <dbReference type="ARBA" id="ARBA00023136"/>
    </source>
</evidence>
<organism evidence="10 11">
    <name type="scientific">Solanum tuberosum</name>
    <name type="common">Potato</name>
    <dbReference type="NCBI Taxonomy" id="4113"/>
    <lineage>
        <taxon>Eukaryota</taxon>
        <taxon>Viridiplantae</taxon>
        <taxon>Streptophyta</taxon>
        <taxon>Embryophyta</taxon>
        <taxon>Tracheophyta</taxon>
        <taxon>Spermatophyta</taxon>
        <taxon>Magnoliopsida</taxon>
        <taxon>eudicotyledons</taxon>
        <taxon>Gunneridae</taxon>
        <taxon>Pentapetalae</taxon>
        <taxon>asterids</taxon>
        <taxon>lamiids</taxon>
        <taxon>Solanales</taxon>
        <taxon>Solanaceae</taxon>
        <taxon>Solanoideae</taxon>
        <taxon>Solaneae</taxon>
        <taxon>Solanum</taxon>
    </lineage>
</organism>
<feature type="transmembrane region" description="Helical" evidence="9">
    <location>
        <begin position="192"/>
        <end position="213"/>
    </location>
</feature>